<dbReference type="AlphaFoldDB" id="A0A1F7TMT7"/>
<protein>
    <recommendedName>
        <fullName evidence="2">Ribosomal RNA methyltransferase FtsJ domain-containing protein</fullName>
    </recommendedName>
</protein>
<dbReference type="InterPro" id="IPR029063">
    <property type="entry name" value="SAM-dependent_MTases_sf"/>
</dbReference>
<dbReference type="Gene3D" id="3.40.50.150">
    <property type="entry name" value="Vaccinia Virus protein VP39"/>
    <property type="match status" value="1"/>
</dbReference>
<dbReference type="Pfam" id="PF01728">
    <property type="entry name" value="FtsJ"/>
    <property type="match status" value="1"/>
</dbReference>
<dbReference type="STRING" id="1802385.A2856_01175"/>
<dbReference type="Proteomes" id="UP000177885">
    <property type="component" value="Unassembled WGS sequence"/>
</dbReference>
<proteinExistence type="predicted"/>
<sequence length="184" mass="19814">MPFVSRAGEKLAHALAAFRLDPTGLTCADFGASTGGFTDCLLQHGAAKVYAVETGYGTLDWKLRNDPRAVVMERTNAMHVELPEAVDVVTMDTSWTRLAKILPNALKNLNPDGRVIALVKPHYEAGPKDLRSGKLPDEKIEEVLGRVRADAAHAGAKILQETESPIVGGKGGNREFLWLLEAAG</sequence>
<evidence type="ECO:0000259" key="2">
    <source>
        <dbReference type="Pfam" id="PF01728"/>
    </source>
</evidence>
<evidence type="ECO:0000313" key="3">
    <source>
        <dbReference type="EMBL" id="OGL67285.1"/>
    </source>
</evidence>
<name>A0A1F7TMT7_9BACT</name>
<dbReference type="InterPro" id="IPR047048">
    <property type="entry name" value="TlyA"/>
</dbReference>
<dbReference type="GO" id="GO:0008168">
    <property type="term" value="F:methyltransferase activity"/>
    <property type="evidence" value="ECO:0007669"/>
    <property type="project" value="InterPro"/>
</dbReference>
<accession>A0A1F7TMT7</accession>
<dbReference type="SUPFAM" id="SSF53335">
    <property type="entry name" value="S-adenosyl-L-methionine-dependent methyltransferases"/>
    <property type="match status" value="1"/>
</dbReference>
<feature type="domain" description="Ribosomal RNA methyltransferase FtsJ" evidence="2">
    <location>
        <begin position="3"/>
        <end position="134"/>
    </location>
</feature>
<gene>
    <name evidence="3" type="ORF">A2856_01175</name>
</gene>
<evidence type="ECO:0000256" key="1">
    <source>
        <dbReference type="ARBA" id="ARBA00022884"/>
    </source>
</evidence>
<comment type="caution">
    <text evidence="3">The sequence shown here is derived from an EMBL/GenBank/DDBJ whole genome shotgun (WGS) entry which is preliminary data.</text>
</comment>
<organism evidence="3 4">
    <name type="scientific">Candidatus Uhrbacteria bacterium RIFCSPHIGHO2_01_FULL_63_20</name>
    <dbReference type="NCBI Taxonomy" id="1802385"/>
    <lineage>
        <taxon>Bacteria</taxon>
        <taxon>Candidatus Uhriibacteriota</taxon>
    </lineage>
</organism>
<reference evidence="3 4" key="1">
    <citation type="journal article" date="2016" name="Nat. Commun.">
        <title>Thousands of microbial genomes shed light on interconnected biogeochemical processes in an aquifer system.</title>
        <authorList>
            <person name="Anantharaman K."/>
            <person name="Brown C.T."/>
            <person name="Hug L.A."/>
            <person name="Sharon I."/>
            <person name="Castelle C.J."/>
            <person name="Probst A.J."/>
            <person name="Thomas B.C."/>
            <person name="Singh A."/>
            <person name="Wilkins M.J."/>
            <person name="Karaoz U."/>
            <person name="Brodie E.L."/>
            <person name="Williams K.H."/>
            <person name="Hubbard S.S."/>
            <person name="Banfield J.F."/>
        </authorList>
    </citation>
    <scope>NUCLEOTIDE SEQUENCE [LARGE SCALE GENOMIC DNA]</scope>
</reference>
<evidence type="ECO:0000313" key="4">
    <source>
        <dbReference type="Proteomes" id="UP000177885"/>
    </source>
</evidence>
<dbReference type="GO" id="GO:0032259">
    <property type="term" value="P:methylation"/>
    <property type="evidence" value="ECO:0007669"/>
    <property type="project" value="InterPro"/>
</dbReference>
<dbReference type="GO" id="GO:0003723">
    <property type="term" value="F:RNA binding"/>
    <property type="evidence" value="ECO:0007669"/>
    <property type="project" value="UniProtKB-KW"/>
</dbReference>
<dbReference type="PANTHER" id="PTHR32319">
    <property type="entry name" value="BACTERIAL HEMOLYSIN-LIKE PROTEIN"/>
    <property type="match status" value="1"/>
</dbReference>
<dbReference type="InterPro" id="IPR002877">
    <property type="entry name" value="RNA_MeTrfase_FtsJ_dom"/>
</dbReference>
<keyword evidence="1" id="KW-0694">RNA-binding</keyword>
<dbReference type="PANTHER" id="PTHR32319:SF0">
    <property type="entry name" value="BACTERIAL HEMOLYSIN-LIKE PROTEIN"/>
    <property type="match status" value="1"/>
</dbReference>
<dbReference type="EMBL" id="MGDT01000002">
    <property type="protein sequence ID" value="OGL67285.1"/>
    <property type="molecule type" value="Genomic_DNA"/>
</dbReference>